<dbReference type="EMBL" id="CALLCH030000001">
    <property type="protein sequence ID" value="CAI4211025.1"/>
    <property type="molecule type" value="Genomic_DNA"/>
</dbReference>
<keyword evidence="2" id="KW-1185">Reference proteome</keyword>
<proteinExistence type="predicted"/>
<dbReference type="AlphaFoldDB" id="A0A9P1GVY7"/>
<gene>
    <name evidence="1" type="ORF">PPNO1_LOCUS821</name>
</gene>
<accession>A0A9P1GVY7</accession>
<evidence type="ECO:0000313" key="2">
    <source>
        <dbReference type="Proteomes" id="UP000838763"/>
    </source>
</evidence>
<comment type="caution">
    <text evidence="1">The sequence shown here is derived from an EMBL/GenBank/DDBJ whole genome shotgun (WGS) entry which is preliminary data.</text>
</comment>
<organism evidence="1 2">
    <name type="scientific">Parascedosporium putredinis</name>
    <dbReference type="NCBI Taxonomy" id="1442378"/>
    <lineage>
        <taxon>Eukaryota</taxon>
        <taxon>Fungi</taxon>
        <taxon>Dikarya</taxon>
        <taxon>Ascomycota</taxon>
        <taxon>Pezizomycotina</taxon>
        <taxon>Sordariomycetes</taxon>
        <taxon>Hypocreomycetidae</taxon>
        <taxon>Microascales</taxon>
        <taxon>Microascaceae</taxon>
        <taxon>Parascedosporium</taxon>
    </lineage>
</organism>
<dbReference type="Proteomes" id="UP000838763">
    <property type="component" value="Unassembled WGS sequence"/>
</dbReference>
<reference evidence="1" key="1">
    <citation type="submission" date="2022-11" db="EMBL/GenBank/DDBJ databases">
        <authorList>
            <person name="Scott C."/>
            <person name="Bruce N."/>
        </authorList>
    </citation>
    <scope>NUCLEOTIDE SEQUENCE</scope>
</reference>
<name>A0A9P1GVY7_9PEZI</name>
<protein>
    <submittedName>
        <fullName evidence="1">Uncharacterized protein</fullName>
    </submittedName>
</protein>
<evidence type="ECO:0000313" key="1">
    <source>
        <dbReference type="EMBL" id="CAI4211025.1"/>
    </source>
</evidence>
<sequence length="76" mass="8726">MLVKETGGQVRSLIKRKCMKNGPRVNQAVFERWSLYHVAFFATSSSSSFLFLERRCLRFPKSCHVAINIIKPAKIP</sequence>